<evidence type="ECO:0000256" key="8">
    <source>
        <dbReference type="ARBA" id="ARBA00023004"/>
    </source>
</evidence>
<evidence type="ECO:0000256" key="5">
    <source>
        <dbReference type="ARBA" id="ARBA00022832"/>
    </source>
</evidence>
<comment type="subcellular location">
    <subcellularLocation>
        <location evidence="1">Membrane</location>
        <topology evidence="1">Multi-pass membrane protein</topology>
    </subcellularLocation>
</comment>
<evidence type="ECO:0000256" key="12">
    <source>
        <dbReference type="SAM" id="Phobius"/>
    </source>
</evidence>
<dbReference type="OrthoDB" id="10260134at2759"/>
<evidence type="ECO:0000256" key="11">
    <source>
        <dbReference type="RuleBase" id="RU000581"/>
    </source>
</evidence>
<reference evidence="14 15" key="1">
    <citation type="submission" date="2019-05" db="EMBL/GenBank/DDBJ databases">
        <title>Mikania micrantha, genome provides insights into the molecular mechanism of rapid growth.</title>
        <authorList>
            <person name="Liu B."/>
        </authorList>
    </citation>
    <scope>NUCLEOTIDE SEQUENCE [LARGE SCALE GENOMIC DNA]</scope>
    <source>
        <strain evidence="14">NLD-2019</strain>
        <tissue evidence="14">Leaf</tissue>
    </source>
</reference>
<keyword evidence="4 11" id="KW-0812">Transmembrane</keyword>
<dbReference type="Proteomes" id="UP000326396">
    <property type="component" value="Linkage Group LG13"/>
</dbReference>
<dbReference type="GO" id="GO:0042761">
    <property type="term" value="P:very long-chain fatty acid biosynthetic process"/>
    <property type="evidence" value="ECO:0007669"/>
    <property type="project" value="TreeGrafter"/>
</dbReference>
<dbReference type="GO" id="GO:0005789">
    <property type="term" value="C:endoplasmic reticulum membrane"/>
    <property type="evidence" value="ECO:0007669"/>
    <property type="project" value="TreeGrafter"/>
</dbReference>
<dbReference type="InterPro" id="IPR015876">
    <property type="entry name" value="Acyl-CoA_DS"/>
</dbReference>
<dbReference type="InterPro" id="IPR005804">
    <property type="entry name" value="FA_desaturase_dom"/>
</dbReference>
<comment type="domain">
    <text evidence="11">The histidine box domains are involved in binding the catalytic metal ions.</text>
</comment>
<organism evidence="14 15">
    <name type="scientific">Mikania micrantha</name>
    <name type="common">bitter vine</name>
    <dbReference type="NCBI Taxonomy" id="192012"/>
    <lineage>
        <taxon>Eukaryota</taxon>
        <taxon>Viridiplantae</taxon>
        <taxon>Streptophyta</taxon>
        <taxon>Embryophyta</taxon>
        <taxon>Tracheophyta</taxon>
        <taxon>Spermatophyta</taxon>
        <taxon>Magnoliopsida</taxon>
        <taxon>eudicotyledons</taxon>
        <taxon>Gunneridae</taxon>
        <taxon>Pentapetalae</taxon>
        <taxon>asterids</taxon>
        <taxon>campanulids</taxon>
        <taxon>Asterales</taxon>
        <taxon>Asteraceae</taxon>
        <taxon>Asteroideae</taxon>
        <taxon>Heliantheae alliance</taxon>
        <taxon>Eupatorieae</taxon>
        <taxon>Mikania</taxon>
    </lineage>
</organism>
<comment type="caution">
    <text evidence="14">The sequence shown here is derived from an EMBL/GenBank/DDBJ whole genome shotgun (WGS) entry which is preliminary data.</text>
</comment>
<feature type="transmembrane region" description="Helical" evidence="12">
    <location>
        <begin position="147"/>
        <end position="165"/>
    </location>
</feature>
<proteinExistence type="inferred from homology"/>
<evidence type="ECO:0000256" key="2">
    <source>
        <dbReference type="ARBA" id="ARBA00005189"/>
    </source>
</evidence>
<evidence type="ECO:0000256" key="9">
    <source>
        <dbReference type="ARBA" id="ARBA00023098"/>
    </source>
</evidence>
<keyword evidence="9" id="KW-0443">Lipid metabolism</keyword>
<evidence type="ECO:0000256" key="1">
    <source>
        <dbReference type="ARBA" id="ARBA00004141"/>
    </source>
</evidence>
<accession>A0A5N6PB50</accession>
<protein>
    <recommendedName>
        <fullName evidence="13">Fatty acid desaturase domain-containing protein</fullName>
    </recommendedName>
</protein>
<keyword evidence="11" id="KW-0275">Fatty acid biosynthesis</keyword>
<comment type="similarity">
    <text evidence="3 11">Belongs to the fatty acid desaturase type 1 family.</text>
</comment>
<feature type="transmembrane region" description="Helical" evidence="12">
    <location>
        <begin position="268"/>
        <end position="290"/>
    </location>
</feature>
<sequence>MSLMPLSLSRHASSPITINDHKWRFRHRTTLQNTNPTHIPSSSFVATSSTKLNAVTRPIRSQLNQTPNHVTKAASAAATAEVLVSDTTVTDTVTDTRQTLMSDLEKKRNAGFWFRDWDMVDVTHLSLMIGKHALAVVAPFVVNWGALWVTVILTFFSGMGVTLGYHRLLTHRSFKLPKWLEYFFAYCGVHAGQRDPIFWVSVHKNHHKYSDTEKDPHSPREGFWFSHMGWFHYNDYLATKCGESKSGQYSNVPELKAQWFYRFLHDTYVWHTIGLGAVLYMLGGLPYLAWGMGMRAVLVNHFTFCATSVCHIWGNRPWKTRDTSTNNWWVALFTFGEGWHNNHHAFPSSACHGMEWWQLDMTWELIKFLEMVGLAKDIKLPSKAEKERMILACAN</sequence>
<dbReference type="PANTHER" id="PTHR11351:SF75">
    <property type="entry name" value="ACYL-COA DESATURASE"/>
    <property type="match status" value="1"/>
</dbReference>
<evidence type="ECO:0000256" key="10">
    <source>
        <dbReference type="ARBA" id="ARBA00023136"/>
    </source>
</evidence>
<keyword evidence="10 12" id="KW-0472">Membrane</keyword>
<keyword evidence="6 12" id="KW-1133">Transmembrane helix</keyword>
<evidence type="ECO:0000256" key="4">
    <source>
        <dbReference type="ARBA" id="ARBA00022692"/>
    </source>
</evidence>
<dbReference type="PANTHER" id="PTHR11351">
    <property type="entry name" value="ACYL-COA DESATURASE"/>
    <property type="match status" value="1"/>
</dbReference>
<name>A0A5N6PB50_9ASTR</name>
<evidence type="ECO:0000256" key="6">
    <source>
        <dbReference type="ARBA" id="ARBA00022989"/>
    </source>
</evidence>
<evidence type="ECO:0000313" key="15">
    <source>
        <dbReference type="Proteomes" id="UP000326396"/>
    </source>
</evidence>
<evidence type="ECO:0000313" key="14">
    <source>
        <dbReference type="EMBL" id="KAD6118722.1"/>
    </source>
</evidence>
<keyword evidence="5" id="KW-0276">Fatty acid metabolism</keyword>
<evidence type="ECO:0000259" key="13">
    <source>
        <dbReference type="Pfam" id="PF00487"/>
    </source>
</evidence>
<dbReference type="GO" id="GO:0016717">
    <property type="term" value="F:oxidoreductase activity, acting on paired donors, with oxidation of a pair of donors resulting in the reduction of molecular oxygen to two molecules of water"/>
    <property type="evidence" value="ECO:0007669"/>
    <property type="project" value="InterPro"/>
</dbReference>
<gene>
    <name evidence="14" type="ORF">E3N88_09993</name>
</gene>
<evidence type="ECO:0000256" key="7">
    <source>
        <dbReference type="ARBA" id="ARBA00023002"/>
    </source>
</evidence>
<keyword evidence="15" id="KW-1185">Reference proteome</keyword>
<comment type="pathway">
    <text evidence="2">Lipid metabolism.</text>
</comment>
<evidence type="ECO:0000256" key="3">
    <source>
        <dbReference type="ARBA" id="ARBA00009295"/>
    </source>
</evidence>
<feature type="domain" description="Fatty acid desaturase" evidence="13">
    <location>
        <begin position="143"/>
        <end position="366"/>
    </location>
</feature>
<dbReference type="AlphaFoldDB" id="A0A5N6PB50"/>
<comment type="cofactor">
    <cofactor evidence="11">
        <name>Fe(2+)</name>
        <dbReference type="ChEBI" id="CHEBI:29033"/>
    </cofactor>
</comment>
<dbReference type="PRINTS" id="PR00075">
    <property type="entry name" value="FACDDSATRASE"/>
</dbReference>
<dbReference type="CDD" id="cd03505">
    <property type="entry name" value="Delta9-FADS-like"/>
    <property type="match status" value="1"/>
</dbReference>
<dbReference type="EMBL" id="SZYD01000005">
    <property type="protein sequence ID" value="KAD6118722.1"/>
    <property type="molecule type" value="Genomic_DNA"/>
</dbReference>
<keyword evidence="7 11" id="KW-0560">Oxidoreductase</keyword>
<keyword evidence="8" id="KW-0408">Iron</keyword>
<dbReference type="Pfam" id="PF00487">
    <property type="entry name" value="FA_desaturase"/>
    <property type="match status" value="1"/>
</dbReference>
<keyword evidence="11" id="KW-0444">Lipid biosynthesis</keyword>